<sequence>MDIKKKRGLGLDIMYNKIIMRKIKNLIQIIIIFVLVSSCISSFSYATPK</sequence>
<feature type="transmembrane region" description="Helical" evidence="1">
    <location>
        <begin position="26"/>
        <end position="46"/>
    </location>
</feature>
<keyword evidence="1" id="KW-1133">Transmembrane helix</keyword>
<dbReference type="EMBL" id="BARW01021430">
    <property type="protein sequence ID" value="GAI88683.1"/>
    <property type="molecule type" value="Genomic_DNA"/>
</dbReference>
<keyword evidence="1" id="KW-0812">Transmembrane</keyword>
<proteinExistence type="predicted"/>
<organism evidence="2">
    <name type="scientific">marine sediment metagenome</name>
    <dbReference type="NCBI Taxonomy" id="412755"/>
    <lineage>
        <taxon>unclassified sequences</taxon>
        <taxon>metagenomes</taxon>
        <taxon>ecological metagenomes</taxon>
    </lineage>
</organism>
<keyword evidence="1" id="KW-0472">Membrane</keyword>
<evidence type="ECO:0000256" key="1">
    <source>
        <dbReference type="SAM" id="Phobius"/>
    </source>
</evidence>
<evidence type="ECO:0000313" key="2">
    <source>
        <dbReference type="EMBL" id="GAI88683.1"/>
    </source>
</evidence>
<name>X1S6Z7_9ZZZZ</name>
<feature type="non-terminal residue" evidence="2">
    <location>
        <position position="49"/>
    </location>
</feature>
<accession>X1S6Z7</accession>
<dbReference type="AlphaFoldDB" id="X1S6Z7"/>
<reference evidence="2" key="1">
    <citation type="journal article" date="2014" name="Front. Microbiol.">
        <title>High frequency of phylogenetically diverse reductive dehalogenase-homologous genes in deep subseafloor sedimentary metagenomes.</title>
        <authorList>
            <person name="Kawai M."/>
            <person name="Futagami T."/>
            <person name="Toyoda A."/>
            <person name="Takaki Y."/>
            <person name="Nishi S."/>
            <person name="Hori S."/>
            <person name="Arai W."/>
            <person name="Tsubouchi T."/>
            <person name="Morono Y."/>
            <person name="Uchiyama I."/>
            <person name="Ito T."/>
            <person name="Fujiyama A."/>
            <person name="Inagaki F."/>
            <person name="Takami H."/>
        </authorList>
    </citation>
    <scope>NUCLEOTIDE SEQUENCE</scope>
    <source>
        <strain evidence="2">Expedition CK06-06</strain>
    </source>
</reference>
<protein>
    <submittedName>
        <fullName evidence="2">Uncharacterized protein</fullName>
    </submittedName>
</protein>
<gene>
    <name evidence="2" type="ORF">S12H4_35997</name>
</gene>
<comment type="caution">
    <text evidence="2">The sequence shown here is derived from an EMBL/GenBank/DDBJ whole genome shotgun (WGS) entry which is preliminary data.</text>
</comment>